<gene>
    <name evidence="7" type="ORF">GO499_02430</name>
</gene>
<evidence type="ECO:0000313" key="7">
    <source>
        <dbReference type="EMBL" id="QHQ34121.1"/>
    </source>
</evidence>
<dbReference type="AlphaFoldDB" id="A0A6P1SXB5"/>
<feature type="domain" description="NarX-like N-terminal" evidence="6">
    <location>
        <begin position="210"/>
        <end position="274"/>
    </location>
</feature>
<keyword evidence="8" id="KW-1185">Reference proteome</keyword>
<evidence type="ECO:0000256" key="2">
    <source>
        <dbReference type="ARBA" id="ARBA00022692"/>
    </source>
</evidence>
<evidence type="ECO:0000256" key="5">
    <source>
        <dbReference type="SAM" id="SignalP"/>
    </source>
</evidence>
<evidence type="ECO:0000259" key="6">
    <source>
        <dbReference type="Pfam" id="PF13675"/>
    </source>
</evidence>
<organism evidence="7 8">
    <name type="scientific">Algicella marina</name>
    <dbReference type="NCBI Taxonomy" id="2683284"/>
    <lineage>
        <taxon>Bacteria</taxon>
        <taxon>Pseudomonadati</taxon>
        <taxon>Pseudomonadota</taxon>
        <taxon>Alphaproteobacteria</taxon>
        <taxon>Rhodobacterales</taxon>
        <taxon>Paracoccaceae</taxon>
        <taxon>Algicella</taxon>
    </lineage>
</organism>
<keyword evidence="2" id="KW-0812">Transmembrane</keyword>
<protein>
    <recommendedName>
        <fullName evidence="6">NarX-like N-terminal domain-containing protein</fullName>
    </recommendedName>
</protein>
<keyword evidence="3" id="KW-1133">Transmembrane helix</keyword>
<sequence length="474" mass="51227">MRKKELSVVTLFSTEKSFRGWTLATLSSAAVLLSSAAFAQGDASGSARISVGGKLRFESQSLMAKACTLAVNGEASPISSEDLRTDVQLFQQKIDALRNGDMALALREPETGRRVLSALDKVEAAWQPVSADLASVADGYFVEEALTRILVQGKDLVDTTGNLLAILSGAYSNSENFSFGAALAVNIVDRQTVLLEEMSLHDCVAQSETAGAEESNAALAESIKVFDASMEALINGQPQVGLMEPPTDGVRNSLGKAQDVWSELKPMVAAGESTSAAAGELRVSLQRELNNARLLYLLATSKQPDLYRIPLEAYANDQLARWLLEPQIVISLREQNTAHKELSQEAVDEMDLAWRADAEGDASGIVAEMMARPLSELLKRYQLAANGIVTEVFIMDDKGLNVAQSAVTSDLWQGDEAKWQETYASEGLDYHFSDVEFDDSTGFYQVQVSMPIADPVTQEKLGAVTFGVNIQSLL</sequence>
<accession>A0A6P1SXB5</accession>
<name>A0A6P1SXB5_9RHOB</name>
<dbReference type="KEGG" id="amaq:GO499_02430"/>
<evidence type="ECO:0000313" key="8">
    <source>
        <dbReference type="Proteomes" id="UP000464495"/>
    </source>
</evidence>
<keyword evidence="4" id="KW-0472">Membrane</keyword>
<dbReference type="Pfam" id="PF13675">
    <property type="entry name" value="PilJ"/>
    <property type="match status" value="2"/>
</dbReference>
<evidence type="ECO:0000256" key="3">
    <source>
        <dbReference type="ARBA" id="ARBA00022989"/>
    </source>
</evidence>
<proteinExistence type="predicted"/>
<reference evidence="7 8" key="1">
    <citation type="submission" date="2019-12" db="EMBL/GenBank/DDBJ databases">
        <title>Complete genome sequence of Algicella marina strain 9Alg 56(T) isolated from the red alga Tichocarpus crinitus.</title>
        <authorList>
            <person name="Kim S.-G."/>
            <person name="Nedashkovskaya O.I."/>
        </authorList>
    </citation>
    <scope>NUCLEOTIDE SEQUENCE [LARGE SCALE GENOMIC DNA]</scope>
    <source>
        <strain evidence="7 8">9Alg 56</strain>
    </source>
</reference>
<feature type="signal peptide" evidence="5">
    <location>
        <begin position="1"/>
        <end position="39"/>
    </location>
</feature>
<feature type="domain" description="NarX-like N-terminal" evidence="6">
    <location>
        <begin position="45"/>
        <end position="134"/>
    </location>
</feature>
<feature type="chain" id="PRO_5026789028" description="NarX-like N-terminal domain-containing protein" evidence="5">
    <location>
        <begin position="40"/>
        <end position="474"/>
    </location>
</feature>
<dbReference type="InterPro" id="IPR029095">
    <property type="entry name" value="NarX-like_N"/>
</dbReference>
<evidence type="ECO:0000256" key="4">
    <source>
        <dbReference type="ARBA" id="ARBA00023136"/>
    </source>
</evidence>
<dbReference type="EMBL" id="CP046620">
    <property type="protein sequence ID" value="QHQ34121.1"/>
    <property type="molecule type" value="Genomic_DNA"/>
</dbReference>
<evidence type="ECO:0000256" key="1">
    <source>
        <dbReference type="ARBA" id="ARBA00004141"/>
    </source>
</evidence>
<comment type="subcellular location">
    <subcellularLocation>
        <location evidence="1">Membrane</location>
        <topology evidence="1">Multi-pass membrane protein</topology>
    </subcellularLocation>
</comment>
<keyword evidence="5" id="KW-0732">Signal</keyword>
<dbReference type="GO" id="GO:0016020">
    <property type="term" value="C:membrane"/>
    <property type="evidence" value="ECO:0007669"/>
    <property type="project" value="UniProtKB-SubCell"/>
</dbReference>
<dbReference type="Proteomes" id="UP000464495">
    <property type="component" value="Chromosome"/>
</dbReference>